<protein>
    <submittedName>
        <fullName evidence="2">Putative NBD/HSP70 family sugar kinase</fullName>
    </submittedName>
</protein>
<gene>
    <name evidence="2" type="ORF">C8N24_2936</name>
</gene>
<dbReference type="RefSeq" id="WP_121250875.1">
    <property type="nucleotide sequence ID" value="NZ_RBIL01000001.1"/>
</dbReference>
<keyword evidence="2" id="KW-0418">Kinase</keyword>
<evidence type="ECO:0000313" key="2">
    <source>
        <dbReference type="EMBL" id="RKQ93076.1"/>
    </source>
</evidence>
<dbReference type="InterPro" id="IPR036390">
    <property type="entry name" value="WH_DNA-bd_sf"/>
</dbReference>
<dbReference type="EMBL" id="RBIL01000001">
    <property type="protein sequence ID" value="RKQ93076.1"/>
    <property type="molecule type" value="Genomic_DNA"/>
</dbReference>
<dbReference type="Gene3D" id="1.10.10.10">
    <property type="entry name" value="Winged helix-like DNA-binding domain superfamily/Winged helix DNA-binding domain"/>
    <property type="match status" value="1"/>
</dbReference>
<evidence type="ECO:0000256" key="1">
    <source>
        <dbReference type="ARBA" id="ARBA00006479"/>
    </source>
</evidence>
<dbReference type="AlphaFoldDB" id="A0A660LFL2"/>
<keyword evidence="2" id="KW-0808">Transferase</keyword>
<comment type="caution">
    <text evidence="2">The sequence shown here is derived from an EMBL/GenBank/DDBJ whole genome shotgun (WGS) entry which is preliminary data.</text>
</comment>
<dbReference type="PANTHER" id="PTHR18964">
    <property type="entry name" value="ROK (REPRESSOR, ORF, KINASE) FAMILY"/>
    <property type="match status" value="1"/>
</dbReference>
<dbReference type="Pfam" id="PF00480">
    <property type="entry name" value="ROK"/>
    <property type="match status" value="1"/>
</dbReference>
<dbReference type="InterPro" id="IPR043129">
    <property type="entry name" value="ATPase_NBD"/>
</dbReference>
<dbReference type="SUPFAM" id="SSF46785">
    <property type="entry name" value="Winged helix' DNA-binding domain"/>
    <property type="match status" value="1"/>
</dbReference>
<dbReference type="InterPro" id="IPR036388">
    <property type="entry name" value="WH-like_DNA-bd_sf"/>
</dbReference>
<dbReference type="Proteomes" id="UP000278962">
    <property type="component" value="Unassembled WGS sequence"/>
</dbReference>
<reference evidence="2 3" key="1">
    <citation type="submission" date="2018-10" db="EMBL/GenBank/DDBJ databases">
        <title>Genomic Encyclopedia of Archaeal and Bacterial Type Strains, Phase II (KMG-II): from individual species to whole genera.</title>
        <authorList>
            <person name="Goeker M."/>
        </authorList>
    </citation>
    <scope>NUCLEOTIDE SEQUENCE [LARGE SCALE GENOMIC DNA]</scope>
    <source>
        <strain evidence="2 3">DSM 14954</strain>
    </source>
</reference>
<comment type="similarity">
    <text evidence="1">Belongs to the ROK (NagC/XylR) family.</text>
</comment>
<sequence>MFEAQAGAGAVLRLIRDAHATTRAQLTLTTGLSRSTLAERVHSLLTLGLVNEVSGPSTGGRPPATLEFNPTAGVVLAAAVSPTFCRVVVSDLGARPVAERSYEGPMMGPGVLQTYLRATLEHAQVPAQRVWAVGIGVDAEHEPLLREDLPVLGDAPVLVDRRVNLRALAEQWTRRQAVDHLLYVSVGTSIDCGIVADGRVHHGARGTAGELGHIGVPGHADVPCACGNTGCLEAVVGGRALVERLQAAGREVATPEGVVALVHAGDPEAVRAVREAGRAVGEVLAACVNFYNPGAIVLGGELAAASEPLLAGLRGTAFTRSLPMATRDLIVTATRLGEAAETTGAAVMAIEHVLAEASVNRLVHRRDNGH</sequence>
<dbReference type="Gene3D" id="3.30.420.40">
    <property type="match status" value="2"/>
</dbReference>
<keyword evidence="3" id="KW-1185">Reference proteome</keyword>
<dbReference type="OrthoDB" id="3605644at2"/>
<evidence type="ECO:0000313" key="3">
    <source>
        <dbReference type="Proteomes" id="UP000278962"/>
    </source>
</evidence>
<accession>A0A660LFL2</accession>
<organism evidence="2 3">
    <name type="scientific">Solirubrobacter pauli</name>
    <dbReference type="NCBI Taxonomy" id="166793"/>
    <lineage>
        <taxon>Bacteria</taxon>
        <taxon>Bacillati</taxon>
        <taxon>Actinomycetota</taxon>
        <taxon>Thermoleophilia</taxon>
        <taxon>Solirubrobacterales</taxon>
        <taxon>Solirubrobacteraceae</taxon>
        <taxon>Solirubrobacter</taxon>
    </lineage>
</organism>
<dbReference type="GO" id="GO:0016301">
    <property type="term" value="F:kinase activity"/>
    <property type="evidence" value="ECO:0007669"/>
    <property type="project" value="UniProtKB-KW"/>
</dbReference>
<proteinExistence type="inferred from homology"/>
<name>A0A660LFL2_9ACTN</name>
<dbReference type="PANTHER" id="PTHR18964:SF173">
    <property type="entry name" value="GLUCOKINASE"/>
    <property type="match status" value="1"/>
</dbReference>
<dbReference type="InterPro" id="IPR000600">
    <property type="entry name" value="ROK"/>
</dbReference>
<dbReference type="SUPFAM" id="SSF53067">
    <property type="entry name" value="Actin-like ATPase domain"/>
    <property type="match status" value="2"/>
</dbReference>